<accession>R4PK34</accession>
<keyword evidence="1" id="KW-0732">Signal</keyword>
<protein>
    <recommendedName>
        <fullName evidence="4">Secreted protein</fullName>
    </recommendedName>
</protein>
<dbReference type="HOGENOM" id="CLU_2045427_0_0_0"/>
<feature type="signal peptide" evidence="1">
    <location>
        <begin position="1"/>
        <end position="25"/>
    </location>
</feature>
<keyword evidence="3" id="KW-1185">Reference proteome</keyword>
<sequence length="120" mass="13062">MKYLTAIKNILVLLAVLVLNSVSHASAMSAMPSHEMSGMNHGSSDATSCATLCRTAVINKEDNVINDDESEDDTEPAIAFYGQSQTLSTDEKSLSQHLYAAEIKPPPKIPIYILYGVYRV</sequence>
<dbReference type="AlphaFoldDB" id="R4PK34"/>
<dbReference type="STRING" id="1332188.L336_0158"/>
<proteinExistence type="predicted"/>
<evidence type="ECO:0008006" key="4">
    <source>
        <dbReference type="Google" id="ProtNLM"/>
    </source>
</evidence>
<reference evidence="2 3" key="1">
    <citation type="journal article" date="2013" name="Nat. Biotechnol.">
        <title>Genome sequences of rare, uncultured bacteria obtained by differential coverage binning of multiple metagenomes.</title>
        <authorList>
            <person name="Albertsen M."/>
            <person name="Hugenholtz P."/>
            <person name="Skarshewski A."/>
            <person name="Nielsen K.L."/>
            <person name="Tyson G.W."/>
            <person name="Nielsen P.H."/>
        </authorList>
    </citation>
    <scope>NUCLEOTIDE SEQUENCE [LARGE SCALE GENOMIC DNA]</scope>
    <source>
        <strain evidence="2">TM71</strain>
    </source>
</reference>
<name>R4PK34_9BACT</name>
<organism evidence="2 3">
    <name type="scientific">Candidatus Saccharimonas aalborgensis</name>
    <dbReference type="NCBI Taxonomy" id="1332188"/>
    <lineage>
        <taxon>Bacteria</taxon>
        <taxon>Candidatus Saccharimonadota</taxon>
        <taxon>Candidatus Saccharimonadia</taxon>
        <taxon>Candidatus Saccharimonadales</taxon>
        <taxon>Candidatus Saccharimonadaceae</taxon>
        <taxon>Candidatus Saccharimonas</taxon>
    </lineage>
</organism>
<feature type="chain" id="PRO_5004377411" description="Secreted protein" evidence="1">
    <location>
        <begin position="26"/>
        <end position="120"/>
    </location>
</feature>
<dbReference type="Proteomes" id="UP000013893">
    <property type="component" value="Chromosome"/>
</dbReference>
<evidence type="ECO:0000256" key="1">
    <source>
        <dbReference type="SAM" id="SignalP"/>
    </source>
</evidence>
<dbReference type="EMBL" id="CP005957">
    <property type="protein sequence ID" value="AGL61868.1"/>
    <property type="molecule type" value="Genomic_DNA"/>
</dbReference>
<evidence type="ECO:0000313" key="2">
    <source>
        <dbReference type="EMBL" id="AGL61868.1"/>
    </source>
</evidence>
<gene>
    <name evidence="2" type="ORF">L336_0158</name>
</gene>
<dbReference type="KEGG" id="saal:L336_0158"/>
<evidence type="ECO:0000313" key="3">
    <source>
        <dbReference type="Proteomes" id="UP000013893"/>
    </source>
</evidence>